<dbReference type="PANTHER" id="PTHR10443:SF12">
    <property type="entry name" value="DIPEPTIDASE"/>
    <property type="match status" value="1"/>
</dbReference>
<dbReference type="EC" id="3.4.13.19" evidence="2"/>
<accession>A0A840I0Y7</accession>
<sequence length="399" mass="42478">MERAVRLGLLAAVTALGACASPQGAGTRSARAVHDEALVLDSHLDTPAALVRPGFDVTARHEAGRDDSQVDLPRMKEGGLDGGFFVIYTPQGPLTEEGYAEAAATAEERASAIERMVREHPSDFALATTSEGARQAEAEGRRVVLMSIENSYPLGESVFGLEGFHRRGVRMVGPVHFRDNQFAGSATGESGKGLTPLGFELVAEANRLGMIVDASHASDAAFDDMLEASRTPIILSHSGARAIYDHPRNIDDDRLRKLAAAGGLIQVNAYGGYLADLPETPERDAALEALGEGPGATIEDEATRARRRAEIDAAYPRPYASFEDFTAQLLHILAVVGPDHVGIGADWDGGGGVDEMRDVSDLPMITERLLEEGYTPEEIEKIWGGNLLRLLDAAAAAAD</sequence>
<dbReference type="EMBL" id="JACHOB010000001">
    <property type="protein sequence ID" value="MBB4658397.1"/>
    <property type="molecule type" value="Genomic_DNA"/>
</dbReference>
<evidence type="ECO:0000313" key="3">
    <source>
        <dbReference type="Proteomes" id="UP000563524"/>
    </source>
</evidence>
<keyword evidence="2" id="KW-0645">Protease</keyword>
<protein>
    <submittedName>
        <fullName evidence="2">Membrane dipeptidase</fullName>
        <ecNumber evidence="2">3.4.13.19</ecNumber>
    </submittedName>
</protein>
<reference evidence="2 3" key="1">
    <citation type="submission" date="2020-08" db="EMBL/GenBank/DDBJ databases">
        <title>Genomic Encyclopedia of Type Strains, Phase IV (KMG-IV): sequencing the most valuable type-strain genomes for metagenomic binning, comparative biology and taxonomic classification.</title>
        <authorList>
            <person name="Goeker M."/>
        </authorList>
    </citation>
    <scope>NUCLEOTIDE SEQUENCE [LARGE SCALE GENOMIC DNA]</scope>
    <source>
        <strain evidence="2 3">DSM 102850</strain>
    </source>
</reference>
<dbReference type="AlphaFoldDB" id="A0A840I0Y7"/>
<keyword evidence="1" id="KW-0732">Signal</keyword>
<dbReference type="GO" id="GO:0070573">
    <property type="term" value="F:metallodipeptidase activity"/>
    <property type="evidence" value="ECO:0007669"/>
    <property type="project" value="InterPro"/>
</dbReference>
<dbReference type="GO" id="GO:0006508">
    <property type="term" value="P:proteolysis"/>
    <property type="evidence" value="ECO:0007669"/>
    <property type="project" value="InterPro"/>
</dbReference>
<dbReference type="CDD" id="cd01301">
    <property type="entry name" value="rDP_like"/>
    <property type="match status" value="1"/>
</dbReference>
<feature type="chain" id="PRO_5032715658" evidence="1">
    <location>
        <begin position="21"/>
        <end position="399"/>
    </location>
</feature>
<keyword evidence="3" id="KW-1185">Reference proteome</keyword>
<comment type="caution">
    <text evidence="2">The sequence shown here is derived from an EMBL/GenBank/DDBJ whole genome shotgun (WGS) entry which is preliminary data.</text>
</comment>
<keyword evidence="2" id="KW-0224">Dipeptidase</keyword>
<proteinExistence type="predicted"/>
<feature type="signal peptide" evidence="1">
    <location>
        <begin position="1"/>
        <end position="20"/>
    </location>
</feature>
<dbReference type="Proteomes" id="UP000563524">
    <property type="component" value="Unassembled WGS sequence"/>
</dbReference>
<evidence type="ECO:0000313" key="2">
    <source>
        <dbReference type="EMBL" id="MBB4658397.1"/>
    </source>
</evidence>
<dbReference type="PROSITE" id="PS51257">
    <property type="entry name" value="PROKAR_LIPOPROTEIN"/>
    <property type="match status" value="1"/>
</dbReference>
<dbReference type="InterPro" id="IPR032466">
    <property type="entry name" value="Metal_Hydrolase"/>
</dbReference>
<dbReference type="PANTHER" id="PTHR10443">
    <property type="entry name" value="MICROSOMAL DIPEPTIDASE"/>
    <property type="match status" value="1"/>
</dbReference>
<name>A0A840I0Y7_9PROT</name>
<gene>
    <name evidence="2" type="ORF">GGQ59_000897</name>
</gene>
<dbReference type="Gene3D" id="1.10.287.650">
    <property type="entry name" value="L27 domain"/>
    <property type="match status" value="1"/>
</dbReference>
<dbReference type="InterPro" id="IPR008257">
    <property type="entry name" value="Pept_M19"/>
</dbReference>
<organism evidence="2 3">
    <name type="scientific">Parvularcula dongshanensis</name>
    <dbReference type="NCBI Taxonomy" id="1173995"/>
    <lineage>
        <taxon>Bacteria</taxon>
        <taxon>Pseudomonadati</taxon>
        <taxon>Pseudomonadota</taxon>
        <taxon>Alphaproteobacteria</taxon>
        <taxon>Parvularculales</taxon>
        <taxon>Parvularculaceae</taxon>
        <taxon>Parvularcula</taxon>
    </lineage>
</organism>
<dbReference type="RefSeq" id="WP_183816184.1">
    <property type="nucleotide sequence ID" value="NZ_JACHOB010000001.1"/>
</dbReference>
<dbReference type="SUPFAM" id="SSF51556">
    <property type="entry name" value="Metallo-dependent hydrolases"/>
    <property type="match status" value="1"/>
</dbReference>
<keyword evidence="2" id="KW-0378">Hydrolase</keyword>
<evidence type="ECO:0000256" key="1">
    <source>
        <dbReference type="SAM" id="SignalP"/>
    </source>
</evidence>
<dbReference type="PROSITE" id="PS51365">
    <property type="entry name" value="RENAL_DIPEPTIDASE_2"/>
    <property type="match status" value="1"/>
</dbReference>
<dbReference type="Pfam" id="PF01244">
    <property type="entry name" value="Peptidase_M19"/>
    <property type="match status" value="1"/>
</dbReference>
<dbReference type="Gene3D" id="3.20.20.140">
    <property type="entry name" value="Metal-dependent hydrolases"/>
    <property type="match status" value="1"/>
</dbReference>